<feature type="transmembrane region" description="Helical" evidence="2">
    <location>
        <begin position="71"/>
        <end position="88"/>
    </location>
</feature>
<protein>
    <submittedName>
        <fullName evidence="3">Uncharacterized protein</fullName>
    </submittedName>
</protein>
<feature type="transmembrane region" description="Helical" evidence="2">
    <location>
        <begin position="30"/>
        <end position="50"/>
    </location>
</feature>
<evidence type="ECO:0000256" key="2">
    <source>
        <dbReference type="SAM" id="Phobius"/>
    </source>
</evidence>
<dbReference type="AlphaFoldDB" id="A0A4Q0S4S8"/>
<keyword evidence="4" id="KW-1185">Reference proteome</keyword>
<feature type="transmembrane region" description="Helical" evidence="2">
    <location>
        <begin position="100"/>
        <end position="118"/>
    </location>
</feature>
<evidence type="ECO:0000313" key="4">
    <source>
        <dbReference type="Proteomes" id="UP000289546"/>
    </source>
</evidence>
<name>A0A4Q0S4S8_9BRAD</name>
<comment type="caution">
    <text evidence="3">The sequence shown here is derived from an EMBL/GenBank/DDBJ whole genome shotgun (WGS) entry which is preliminary data.</text>
</comment>
<gene>
    <name evidence="3" type="ORF">XH99_14125</name>
</gene>
<evidence type="ECO:0000256" key="1">
    <source>
        <dbReference type="SAM" id="MobiDB-lite"/>
    </source>
</evidence>
<evidence type="ECO:0000313" key="3">
    <source>
        <dbReference type="EMBL" id="RXH28940.1"/>
    </source>
</evidence>
<dbReference type="EMBL" id="LBJQ01000073">
    <property type="protein sequence ID" value="RXH28940.1"/>
    <property type="molecule type" value="Genomic_DNA"/>
</dbReference>
<feature type="compositionally biased region" description="Pro residues" evidence="1">
    <location>
        <begin position="129"/>
        <end position="143"/>
    </location>
</feature>
<keyword evidence="2" id="KW-1133">Transmembrane helix</keyword>
<feature type="region of interest" description="Disordered" evidence="1">
    <location>
        <begin position="129"/>
        <end position="167"/>
    </location>
</feature>
<keyword evidence="2" id="KW-0812">Transmembrane</keyword>
<organism evidence="3 4">
    <name type="scientific">Bradyrhizobium nanningense</name>
    <dbReference type="NCBI Taxonomy" id="1325118"/>
    <lineage>
        <taxon>Bacteria</taxon>
        <taxon>Pseudomonadati</taxon>
        <taxon>Pseudomonadota</taxon>
        <taxon>Alphaproteobacteria</taxon>
        <taxon>Hyphomicrobiales</taxon>
        <taxon>Nitrobacteraceae</taxon>
        <taxon>Bradyrhizobium</taxon>
    </lineage>
</organism>
<keyword evidence="2" id="KW-0472">Membrane</keyword>
<sequence length="167" mass="17533">MAVIGLGSGPQTINRPEIVAQVELDLATSFAGGFLLPLLYGMLGAIAFVLRRLSDETLSGVARTLKRRYSLRVPIGALSGLAAGWLLQPATGSVTASLSPFALAFVAGYSADLVFAAMDRIVAAFSAPPSPPAALPTDQPPPRSAEGRPCQPGRRATRPRPRRRSAR</sequence>
<proteinExistence type="predicted"/>
<dbReference type="Proteomes" id="UP000289546">
    <property type="component" value="Unassembled WGS sequence"/>
</dbReference>
<feature type="compositionally biased region" description="Basic residues" evidence="1">
    <location>
        <begin position="155"/>
        <end position="167"/>
    </location>
</feature>
<accession>A0A4Q0S4S8</accession>
<reference evidence="3 4" key="1">
    <citation type="submission" date="2015-04" db="EMBL/GenBank/DDBJ databases">
        <title>Comparative genomics of rhizobia nodulating Arachis hypogaea in China.</title>
        <authorList>
            <person name="Li Y."/>
        </authorList>
    </citation>
    <scope>NUCLEOTIDE SEQUENCE [LARGE SCALE GENOMIC DNA]</scope>
    <source>
        <strain evidence="3 4">CCBAU 51757</strain>
    </source>
</reference>